<keyword evidence="1" id="KW-0489">Methyltransferase</keyword>
<keyword evidence="2" id="KW-1185">Reference proteome</keyword>
<dbReference type="OrthoDB" id="3476156at2"/>
<sequence>MTRPALLDLYCCAGGATRGYQEAGFEVTGVDIAPQPDYVGDAFHQADAITFVLDNLEEIRSRFDFVHASPPCQGEGAPAKGTNKTRGKTHPHLIAPTRAALERLGLPYVIENVAGANLRKDLMLCGEMFGIGVLMHRYFEFGGIAIPRPVHPRHRGRVRGWRHGRYFDGPYVAAYGEGGGKATVSEMQDAKAIDWTTDHLALREAIPPAYTRHIGDHLITVLTGNGLPVQLELPDLTTIGPAA</sequence>
<dbReference type="AlphaFoldDB" id="A0A438MHV5"/>
<evidence type="ECO:0000313" key="1">
    <source>
        <dbReference type="EMBL" id="RVX45450.1"/>
    </source>
</evidence>
<dbReference type="GO" id="GO:0008168">
    <property type="term" value="F:methyltransferase activity"/>
    <property type="evidence" value="ECO:0007669"/>
    <property type="project" value="UniProtKB-KW"/>
</dbReference>
<dbReference type="SUPFAM" id="SSF53335">
    <property type="entry name" value="S-adenosyl-L-methionine-dependent methyltransferases"/>
    <property type="match status" value="1"/>
</dbReference>
<gene>
    <name evidence="1" type="ORF">EDD27_8249</name>
</gene>
<protein>
    <submittedName>
        <fullName evidence="1">Site-specific DNA-cytosine methylase</fullName>
    </submittedName>
</protein>
<dbReference type="Gene3D" id="3.40.50.150">
    <property type="entry name" value="Vaccinia Virus protein VP39"/>
    <property type="match status" value="1"/>
</dbReference>
<evidence type="ECO:0000313" key="2">
    <source>
        <dbReference type="Proteomes" id="UP000284824"/>
    </source>
</evidence>
<keyword evidence="1" id="KW-0808">Transferase</keyword>
<dbReference type="GO" id="GO:0032259">
    <property type="term" value="P:methylation"/>
    <property type="evidence" value="ECO:0007669"/>
    <property type="project" value="UniProtKB-KW"/>
</dbReference>
<dbReference type="RefSeq" id="WP_127937064.1">
    <property type="nucleotide sequence ID" value="NZ_SAUN01000001.1"/>
</dbReference>
<comment type="caution">
    <text evidence="1">The sequence shown here is derived from an EMBL/GenBank/DDBJ whole genome shotgun (WGS) entry which is preliminary data.</text>
</comment>
<reference evidence="1 2" key="1">
    <citation type="submission" date="2019-01" db="EMBL/GenBank/DDBJ databases">
        <title>Sequencing the genomes of 1000 actinobacteria strains.</title>
        <authorList>
            <person name="Klenk H.-P."/>
        </authorList>
    </citation>
    <scope>NUCLEOTIDE SEQUENCE [LARGE SCALE GENOMIC DNA]</scope>
    <source>
        <strain evidence="1 2">DSM 43925</strain>
    </source>
</reference>
<organism evidence="1 2">
    <name type="scientific">Nonomuraea polychroma</name>
    <dbReference type="NCBI Taxonomy" id="46176"/>
    <lineage>
        <taxon>Bacteria</taxon>
        <taxon>Bacillati</taxon>
        <taxon>Actinomycetota</taxon>
        <taxon>Actinomycetes</taxon>
        <taxon>Streptosporangiales</taxon>
        <taxon>Streptosporangiaceae</taxon>
        <taxon>Nonomuraea</taxon>
    </lineage>
</organism>
<dbReference type="Proteomes" id="UP000284824">
    <property type="component" value="Unassembled WGS sequence"/>
</dbReference>
<accession>A0A438MHV5</accession>
<proteinExistence type="predicted"/>
<dbReference type="InterPro" id="IPR029063">
    <property type="entry name" value="SAM-dependent_MTases_sf"/>
</dbReference>
<name>A0A438MHV5_9ACTN</name>
<dbReference type="EMBL" id="SAUN01000001">
    <property type="protein sequence ID" value="RVX45450.1"/>
    <property type="molecule type" value="Genomic_DNA"/>
</dbReference>